<dbReference type="PIR" id="T17381">
    <property type="entry name" value="T17381"/>
</dbReference>
<reference evidence="2" key="1">
    <citation type="journal article" date="1995" name="Microbiology">
        <title>Delineation of the virulence-related locus (vrl) of Dichelobacter nodosus.</title>
        <authorList>
            <person name="Haring V."/>
            <person name="Billington S.J."/>
            <person name="Wright C.L."/>
            <person name="Huggins A.S."/>
            <person name="Katz M.E."/>
            <person name="Rood J.I."/>
        </authorList>
    </citation>
    <scope>NUCLEOTIDE SEQUENCE</scope>
    <source>
        <strain evidence="2">A198</strain>
    </source>
</reference>
<sequence length="194" mass="21625">MGSIPQGDGHQQPDAAQQRGRAPGDPDLQVRPRERRRHAHGTGEIQPLPAGSAGHAAGQPDHRLLDHRGSALLRCRRGAQIPDSESRRAHLRPGRKLPGAWLRHLYRRRRRRQRGGDHQRRTRLHPGLPASAGSAYLDPGAQIHRHQVGARRVEDLRHQQAPLSGQLHAAQGDDPGGSHRRDHPQRHSRLGGRR</sequence>
<dbReference type="EMBL" id="U20246">
    <property type="protein sequence ID" value="AAC33390.1"/>
    <property type="molecule type" value="Genomic_DNA"/>
</dbReference>
<accession>O86173</accession>
<reference evidence="2" key="2">
    <citation type="journal article" date="1999" name="Infect. Immun.">
        <title>Complete nucleotide sequence of the 27-kilobase virulence related locus (vrl) of Dichelobacter nodosus: evidence for extrachromosomal origin.</title>
        <authorList>
            <person name="Billington S.J."/>
            <person name="Huggins A.S."/>
            <person name="Johanesen P.A."/>
            <person name="Crellin P.K."/>
            <person name="Cheung J.K."/>
            <person name="Katz M.E."/>
            <person name="Wright C.L."/>
            <person name="Haring V."/>
            <person name="Rood J.I."/>
        </authorList>
    </citation>
    <scope>NUCLEOTIDE SEQUENCE</scope>
    <source>
        <strain evidence="2">A198</strain>
    </source>
</reference>
<feature type="compositionally biased region" description="Basic residues" evidence="1">
    <location>
        <begin position="104"/>
        <end position="113"/>
    </location>
</feature>
<organism evidence="2">
    <name type="scientific">Dichelobacter nodosus</name>
    <name type="common">Bacteroides nodosus</name>
    <dbReference type="NCBI Taxonomy" id="870"/>
    <lineage>
        <taxon>Bacteria</taxon>
        <taxon>Pseudomonadati</taxon>
        <taxon>Pseudomonadota</taxon>
        <taxon>Gammaproteobacteria</taxon>
        <taxon>Cardiobacteriales</taxon>
        <taxon>Cardiobacteriaceae</taxon>
        <taxon>Dichelobacter</taxon>
    </lineage>
</organism>
<feature type="compositionally biased region" description="Basic residues" evidence="1">
    <location>
        <begin position="178"/>
        <end position="194"/>
    </location>
</feature>
<name>O86173_DICNO</name>
<dbReference type="AlphaFoldDB" id="O86173"/>
<evidence type="ECO:0000313" key="2">
    <source>
        <dbReference type="EMBL" id="AAC33390.1"/>
    </source>
</evidence>
<proteinExistence type="predicted"/>
<feature type="compositionally biased region" description="Basic and acidic residues" evidence="1">
    <location>
        <begin position="22"/>
        <end position="32"/>
    </location>
</feature>
<feature type="region of interest" description="Disordered" evidence="1">
    <location>
        <begin position="104"/>
        <end position="136"/>
    </location>
</feature>
<protein>
    <submittedName>
        <fullName evidence="2">VrlB</fullName>
    </submittedName>
</protein>
<feature type="region of interest" description="Disordered" evidence="1">
    <location>
        <begin position="158"/>
        <end position="194"/>
    </location>
</feature>
<evidence type="ECO:0000256" key="1">
    <source>
        <dbReference type="SAM" id="MobiDB-lite"/>
    </source>
</evidence>
<feature type="region of interest" description="Disordered" evidence="1">
    <location>
        <begin position="1"/>
        <end position="68"/>
    </location>
</feature>